<sequence>MESITYAIVLVTVSSQAEAETIAHALIQSKLAAAVSFTPIQSIYTWQDQVHHQPEWQLLIKTRWEHYEAIATQVQALHSYEVPEIMAVPVMAGSPAYLQWIDEHTRATPSP</sequence>
<dbReference type="Pfam" id="PF03091">
    <property type="entry name" value="CutA1"/>
    <property type="match status" value="1"/>
</dbReference>
<dbReference type="InterPro" id="IPR011322">
    <property type="entry name" value="N-reg_PII-like_a/b"/>
</dbReference>
<gene>
    <name evidence="2" type="ordered locus">Cyan7425_4326</name>
</gene>
<dbReference type="GO" id="GO:0005507">
    <property type="term" value="F:copper ion binding"/>
    <property type="evidence" value="ECO:0007669"/>
    <property type="project" value="TreeGrafter"/>
</dbReference>
<dbReference type="GO" id="GO:0010038">
    <property type="term" value="P:response to metal ion"/>
    <property type="evidence" value="ECO:0007669"/>
    <property type="project" value="InterPro"/>
</dbReference>
<dbReference type="STRING" id="395961.Cyan7425_4326"/>
<dbReference type="eggNOG" id="COG1324">
    <property type="taxonomic scope" value="Bacteria"/>
</dbReference>
<dbReference type="AlphaFoldDB" id="B8HYI2"/>
<accession>B8HYI2</accession>
<dbReference type="KEGG" id="cyn:Cyan7425_4326"/>
<protein>
    <submittedName>
        <fullName evidence="2">CutA1 divalent ion tolerance protein</fullName>
    </submittedName>
</protein>
<dbReference type="OrthoDB" id="37622at2"/>
<dbReference type="PANTHER" id="PTHR23419:SF8">
    <property type="entry name" value="FI09726P"/>
    <property type="match status" value="1"/>
</dbReference>
<dbReference type="EMBL" id="CP001344">
    <property type="protein sequence ID" value="ACL46636.1"/>
    <property type="molecule type" value="Genomic_DNA"/>
</dbReference>
<dbReference type="Gene3D" id="3.30.70.120">
    <property type="match status" value="1"/>
</dbReference>
<reference evidence="2" key="1">
    <citation type="submission" date="2009-01" db="EMBL/GenBank/DDBJ databases">
        <title>Complete sequence of chromosome Cyanothece sp. PCC 7425.</title>
        <authorList>
            <consortium name="US DOE Joint Genome Institute"/>
            <person name="Lucas S."/>
            <person name="Copeland A."/>
            <person name="Lapidus A."/>
            <person name="Glavina del Rio T."/>
            <person name="Dalin E."/>
            <person name="Tice H."/>
            <person name="Bruce D."/>
            <person name="Goodwin L."/>
            <person name="Pitluck S."/>
            <person name="Sims D."/>
            <person name="Meineke L."/>
            <person name="Brettin T."/>
            <person name="Detter J.C."/>
            <person name="Han C."/>
            <person name="Larimer F."/>
            <person name="Land M."/>
            <person name="Hauser L."/>
            <person name="Kyrpides N."/>
            <person name="Ovchinnikova G."/>
            <person name="Liberton M."/>
            <person name="Stoeckel J."/>
            <person name="Banerjee A."/>
            <person name="Singh A."/>
            <person name="Page L."/>
            <person name="Sato H."/>
            <person name="Zhao L."/>
            <person name="Sherman L."/>
            <person name="Pakrasi H."/>
            <person name="Richardson P."/>
        </authorList>
    </citation>
    <scope>NUCLEOTIDE SEQUENCE</scope>
    <source>
        <strain evidence="2">PCC 7425</strain>
    </source>
</reference>
<dbReference type="HOGENOM" id="CLU_098807_2_0_3"/>
<comment type="similarity">
    <text evidence="1">Belongs to the CutA family.</text>
</comment>
<evidence type="ECO:0000256" key="1">
    <source>
        <dbReference type="ARBA" id="ARBA00010169"/>
    </source>
</evidence>
<dbReference type="InterPro" id="IPR015867">
    <property type="entry name" value="N-reg_PII/ATP_PRibTrfase_C"/>
</dbReference>
<evidence type="ECO:0000313" key="2">
    <source>
        <dbReference type="EMBL" id="ACL46636.1"/>
    </source>
</evidence>
<dbReference type="SUPFAM" id="SSF54913">
    <property type="entry name" value="GlnB-like"/>
    <property type="match status" value="1"/>
</dbReference>
<dbReference type="InterPro" id="IPR004323">
    <property type="entry name" value="Ion_tolerance_CutA"/>
</dbReference>
<organism evidence="2">
    <name type="scientific">Cyanothece sp. (strain PCC 7425 / ATCC 29141)</name>
    <dbReference type="NCBI Taxonomy" id="395961"/>
    <lineage>
        <taxon>Bacteria</taxon>
        <taxon>Bacillati</taxon>
        <taxon>Cyanobacteriota</taxon>
        <taxon>Cyanophyceae</taxon>
        <taxon>Gomontiellales</taxon>
        <taxon>Cyanothecaceae</taxon>
        <taxon>Cyanothece</taxon>
    </lineage>
</organism>
<dbReference type="PANTHER" id="PTHR23419">
    <property type="entry name" value="DIVALENT CATION TOLERANCE CUTA-RELATED"/>
    <property type="match status" value="1"/>
</dbReference>
<proteinExistence type="inferred from homology"/>
<name>B8HYI2_CYAP4</name>